<organism evidence="1 2">
    <name type="scientific">Quercus rubra</name>
    <name type="common">Northern red oak</name>
    <name type="synonym">Quercus borealis</name>
    <dbReference type="NCBI Taxonomy" id="3512"/>
    <lineage>
        <taxon>Eukaryota</taxon>
        <taxon>Viridiplantae</taxon>
        <taxon>Streptophyta</taxon>
        <taxon>Embryophyta</taxon>
        <taxon>Tracheophyta</taxon>
        <taxon>Spermatophyta</taxon>
        <taxon>Magnoliopsida</taxon>
        <taxon>eudicotyledons</taxon>
        <taxon>Gunneridae</taxon>
        <taxon>Pentapetalae</taxon>
        <taxon>rosids</taxon>
        <taxon>fabids</taxon>
        <taxon>Fagales</taxon>
        <taxon>Fagaceae</taxon>
        <taxon>Quercus</taxon>
    </lineage>
</organism>
<proteinExistence type="predicted"/>
<sequence length="85" mass="9748">MGVIKNSTDSMKDSRDLDYANMVCFIQCRNWNFEELFEAAMSVHQLEGRKSGEQHARRAYEFFEKDGNKPIMTGGTCKSLSKGKF</sequence>
<reference evidence="1 2" key="1">
    <citation type="journal article" date="2023" name="G3 (Bethesda)">
        <title>A haplotype-resolved chromosome-scale genome for Quercus rubra L. provides insights into the genetics of adaptive traits for red oak species.</title>
        <authorList>
            <person name="Kapoor B."/>
            <person name="Jenkins J."/>
            <person name="Schmutz J."/>
            <person name="Zhebentyayeva T."/>
            <person name="Kuelheim C."/>
            <person name="Coggeshall M."/>
            <person name="Heim C."/>
            <person name="Lasky J.R."/>
            <person name="Leites L."/>
            <person name="Islam-Faridi N."/>
            <person name="Romero-Severson J."/>
            <person name="DeLeo V.L."/>
            <person name="Lucas S.M."/>
            <person name="Lazic D."/>
            <person name="Gailing O."/>
            <person name="Carlson J."/>
            <person name="Staton M."/>
        </authorList>
    </citation>
    <scope>NUCLEOTIDE SEQUENCE [LARGE SCALE GENOMIC DNA]</scope>
    <source>
        <strain evidence="1">Pseudo-F2</strain>
    </source>
</reference>
<gene>
    <name evidence="1" type="ORF">RGQ29_014339</name>
</gene>
<evidence type="ECO:0000313" key="2">
    <source>
        <dbReference type="Proteomes" id="UP001324115"/>
    </source>
</evidence>
<dbReference type="EMBL" id="JAXUIC010000003">
    <property type="protein sequence ID" value="KAK4596260.1"/>
    <property type="molecule type" value="Genomic_DNA"/>
</dbReference>
<name>A0AAN7J308_QUERU</name>
<evidence type="ECO:0000313" key="1">
    <source>
        <dbReference type="EMBL" id="KAK4596260.1"/>
    </source>
</evidence>
<keyword evidence="2" id="KW-1185">Reference proteome</keyword>
<dbReference type="Proteomes" id="UP001324115">
    <property type="component" value="Unassembled WGS sequence"/>
</dbReference>
<comment type="caution">
    <text evidence="1">The sequence shown here is derived from an EMBL/GenBank/DDBJ whole genome shotgun (WGS) entry which is preliminary data.</text>
</comment>
<dbReference type="AlphaFoldDB" id="A0AAN7J308"/>
<accession>A0AAN7J308</accession>
<protein>
    <submittedName>
        <fullName evidence="1">Uncharacterized protein</fullName>
    </submittedName>
</protein>